<keyword evidence="1" id="KW-0224">Dipeptidase</keyword>
<comment type="subcellular location">
    <subcellularLocation>
        <location evidence="1">Membrane</location>
        <topology evidence="1">Lipid-anchor</topology>
        <topology evidence="1">GPI-anchor</topology>
    </subcellularLocation>
</comment>
<accession>F4WMD4</accession>
<dbReference type="GO" id="GO:0070573">
    <property type="term" value="F:metallodipeptidase activity"/>
    <property type="evidence" value="ECO:0007669"/>
    <property type="project" value="InterPro"/>
</dbReference>
<comment type="subunit">
    <text evidence="1">Homodimer; disulfide-linked.</text>
</comment>
<dbReference type="PROSITE" id="PS51365">
    <property type="entry name" value="RENAL_DIPEPTIDASE_2"/>
    <property type="match status" value="1"/>
</dbReference>
<comment type="catalytic activity">
    <reaction evidence="1">
        <text>an L-aminoacyl-L-amino acid + H2O = 2 an L-alpha-amino acid</text>
        <dbReference type="Rhea" id="RHEA:48940"/>
        <dbReference type="ChEBI" id="CHEBI:15377"/>
        <dbReference type="ChEBI" id="CHEBI:59869"/>
        <dbReference type="ChEBI" id="CHEBI:77460"/>
        <dbReference type="EC" id="3.4.13.19"/>
    </reaction>
</comment>
<evidence type="ECO:0000256" key="1">
    <source>
        <dbReference type="RuleBase" id="RU341113"/>
    </source>
</evidence>
<reference evidence="2" key="1">
    <citation type="submission" date="2011-02" db="EMBL/GenBank/DDBJ databases">
        <title>The genome of the leaf-cutting ant Acromyrmex echinatior suggests key adaptations to social evolution and fungus farming.</title>
        <authorList>
            <person name="Nygaard S."/>
            <person name="Zhang G."/>
        </authorList>
    </citation>
    <scope>NUCLEOTIDE SEQUENCE</scope>
</reference>
<dbReference type="SUPFAM" id="SSF51556">
    <property type="entry name" value="Metallo-dependent hydrolases"/>
    <property type="match status" value="1"/>
</dbReference>
<dbReference type="AlphaFoldDB" id="F4WMD4"/>
<keyword evidence="1" id="KW-0862">Zinc</keyword>
<dbReference type="GO" id="GO:0098552">
    <property type="term" value="C:side of membrane"/>
    <property type="evidence" value="ECO:0007669"/>
    <property type="project" value="UniProtKB-KW"/>
</dbReference>
<proteinExistence type="inferred from homology"/>
<dbReference type="PANTHER" id="PTHR10443">
    <property type="entry name" value="MICROSOMAL DIPEPTIDASE"/>
    <property type="match status" value="1"/>
</dbReference>
<dbReference type="STRING" id="103372.F4WMD4"/>
<dbReference type="EC" id="3.4.13.19" evidence="1"/>
<keyword evidence="1" id="KW-0479">Metal-binding</keyword>
<dbReference type="GO" id="GO:0006508">
    <property type="term" value="P:proteolysis"/>
    <property type="evidence" value="ECO:0007669"/>
    <property type="project" value="UniProtKB-KW"/>
</dbReference>
<sequence length="322" mass="36325">MEIKETHNVSVAHINHVRKIAGVDHVGIGAGYDGINLTGCRSIRTELPITCGTQRQLKSLSRIYENRLRVRFRMTIKMFSSIHLAYNPRSSQPNYKLNNIHIKLNNIHIELIDIITATAINSNNKQLEEESAINAFIATLVAFPLRQPFQFVGFTTSTLQRGYKYNSVEKFAARYLAAATSIRTCEKQSHALSISIDKETGGQDWKFHELEQPIKSDTVFGSTPTGLEDVSKYPELFAELLAHGWSEKDIQKLAGLNLIRVFKAVEQLLPFGHSINVSYISMLNAQFRGVQSNADRPMRIPTRLKMFQSGYYPVVHAPTGMM</sequence>
<dbReference type="OrthoDB" id="445695at2759"/>
<keyword evidence="1" id="KW-0378">Hydrolase</keyword>
<name>F4WMD4_ACREC</name>
<evidence type="ECO:0000313" key="2">
    <source>
        <dbReference type="EMBL" id="EGI64778.1"/>
    </source>
</evidence>
<keyword evidence="1" id="KW-0449">Lipoprotein</keyword>
<keyword evidence="1" id="KW-0645">Protease</keyword>
<organism evidence="3">
    <name type="scientific">Acromyrmex echinatior</name>
    <name type="common">Panamanian leafcutter ant</name>
    <name type="synonym">Acromyrmex octospinosus echinatior</name>
    <dbReference type="NCBI Taxonomy" id="103372"/>
    <lineage>
        <taxon>Eukaryota</taxon>
        <taxon>Metazoa</taxon>
        <taxon>Ecdysozoa</taxon>
        <taxon>Arthropoda</taxon>
        <taxon>Hexapoda</taxon>
        <taxon>Insecta</taxon>
        <taxon>Pterygota</taxon>
        <taxon>Neoptera</taxon>
        <taxon>Endopterygota</taxon>
        <taxon>Hymenoptera</taxon>
        <taxon>Apocrita</taxon>
        <taxon>Aculeata</taxon>
        <taxon>Formicoidea</taxon>
        <taxon>Formicidae</taxon>
        <taxon>Myrmicinae</taxon>
        <taxon>Acromyrmex</taxon>
    </lineage>
</organism>
<keyword evidence="1" id="KW-1015">Disulfide bond</keyword>
<dbReference type="InterPro" id="IPR008257">
    <property type="entry name" value="Pept_M19"/>
</dbReference>
<dbReference type="GO" id="GO:0046872">
    <property type="term" value="F:metal ion binding"/>
    <property type="evidence" value="ECO:0007669"/>
    <property type="project" value="UniProtKB-UniRule"/>
</dbReference>
<gene>
    <name evidence="2" type="ORF">G5I_06968</name>
</gene>
<dbReference type="EMBL" id="GL888217">
    <property type="protein sequence ID" value="EGI64778.1"/>
    <property type="molecule type" value="Genomic_DNA"/>
</dbReference>
<keyword evidence="1" id="KW-0325">Glycoprotein</keyword>
<comment type="cofactor">
    <cofactor evidence="1">
        <name>Zn(2+)</name>
        <dbReference type="ChEBI" id="CHEBI:29105"/>
    </cofactor>
</comment>
<dbReference type="eggNOG" id="KOG4127">
    <property type="taxonomic scope" value="Eukaryota"/>
</dbReference>
<keyword evidence="1" id="KW-0336">GPI-anchor</keyword>
<dbReference type="MEROPS" id="M19.A01"/>
<protein>
    <recommendedName>
        <fullName evidence="1">Dipeptidase</fullName>
        <ecNumber evidence="1">3.4.13.19</ecNumber>
    </recommendedName>
</protein>
<keyword evidence="1" id="KW-0482">Metalloprotease</keyword>
<dbReference type="Proteomes" id="UP000007755">
    <property type="component" value="Unassembled WGS sequence"/>
</dbReference>
<dbReference type="PANTHER" id="PTHR10443:SF12">
    <property type="entry name" value="DIPEPTIDASE"/>
    <property type="match status" value="1"/>
</dbReference>
<keyword evidence="3" id="KW-1185">Reference proteome</keyword>
<dbReference type="Pfam" id="PF01244">
    <property type="entry name" value="Peptidase_M19"/>
    <property type="match status" value="1"/>
</dbReference>
<evidence type="ECO:0000313" key="3">
    <source>
        <dbReference type="Proteomes" id="UP000007755"/>
    </source>
</evidence>
<keyword evidence="1" id="KW-0472">Membrane</keyword>
<comment type="similarity">
    <text evidence="1">Belongs to the metallo-dependent hydrolases superfamily. Peptidase M19 family.</text>
</comment>
<dbReference type="InterPro" id="IPR032466">
    <property type="entry name" value="Metal_Hydrolase"/>
</dbReference>
<dbReference type="Gene3D" id="3.20.20.140">
    <property type="entry name" value="Metal-dependent hydrolases"/>
    <property type="match status" value="1"/>
</dbReference>
<dbReference type="InParanoid" id="F4WMD4"/>